<protein>
    <recommendedName>
        <fullName evidence="7">CCHC-type domain-containing protein</fullName>
    </recommendedName>
</protein>
<feature type="domain" description="Integrase catalytic" evidence="5">
    <location>
        <begin position="346"/>
        <end position="526"/>
    </location>
</feature>
<keyword evidence="2" id="KW-0862">Zinc</keyword>
<name>A0A2N9GBF3_FAGSY</name>
<dbReference type="Pfam" id="PF25597">
    <property type="entry name" value="SH3_retrovirus"/>
    <property type="match status" value="1"/>
</dbReference>
<dbReference type="SUPFAM" id="SSF53098">
    <property type="entry name" value="Ribonuclease H-like"/>
    <property type="match status" value="1"/>
</dbReference>
<dbReference type="GO" id="GO:0008270">
    <property type="term" value="F:zinc ion binding"/>
    <property type="evidence" value="ECO:0007669"/>
    <property type="project" value="UniProtKB-KW"/>
</dbReference>
<dbReference type="InterPro" id="IPR036875">
    <property type="entry name" value="Znf_CCHC_sf"/>
</dbReference>
<reference evidence="6" key="1">
    <citation type="submission" date="2018-02" db="EMBL/GenBank/DDBJ databases">
        <authorList>
            <person name="Cohen D.B."/>
            <person name="Kent A.D."/>
        </authorList>
    </citation>
    <scope>NUCLEOTIDE SEQUENCE</scope>
</reference>
<dbReference type="CDD" id="cd09272">
    <property type="entry name" value="RNase_HI_RT_Ty1"/>
    <property type="match status" value="1"/>
</dbReference>
<accession>A0A2N9GBF3</accession>
<keyword evidence="2" id="KW-0479">Metal-binding</keyword>
<keyword evidence="1" id="KW-0064">Aspartyl protease</keyword>
<dbReference type="Pfam" id="PF00098">
    <property type="entry name" value="zf-CCHC"/>
    <property type="match status" value="1"/>
</dbReference>
<keyword evidence="1" id="KW-0378">Hydrolase</keyword>
<feature type="region of interest" description="Disordered" evidence="3">
    <location>
        <begin position="246"/>
        <end position="271"/>
    </location>
</feature>
<dbReference type="InterPro" id="IPR013103">
    <property type="entry name" value="RVT_2"/>
</dbReference>
<dbReference type="GO" id="GO:0004190">
    <property type="term" value="F:aspartic-type endopeptidase activity"/>
    <property type="evidence" value="ECO:0007669"/>
    <property type="project" value="UniProtKB-KW"/>
</dbReference>
<keyword evidence="2" id="KW-0863">Zinc-finger</keyword>
<dbReference type="InterPro" id="IPR001878">
    <property type="entry name" value="Znf_CCHC"/>
</dbReference>
<dbReference type="SUPFAM" id="SSF56672">
    <property type="entry name" value="DNA/RNA polymerases"/>
    <property type="match status" value="1"/>
</dbReference>
<dbReference type="Gene3D" id="4.10.60.10">
    <property type="entry name" value="Zinc finger, CCHC-type"/>
    <property type="match status" value="1"/>
</dbReference>
<evidence type="ECO:0000256" key="2">
    <source>
        <dbReference type="PROSITE-ProRule" id="PRU00047"/>
    </source>
</evidence>
<evidence type="ECO:0000313" key="6">
    <source>
        <dbReference type="EMBL" id="SPC96464.1"/>
    </source>
</evidence>
<feature type="compositionally biased region" description="Basic residues" evidence="3">
    <location>
        <begin position="222"/>
        <end position="232"/>
    </location>
</feature>
<dbReference type="GO" id="GO:0015074">
    <property type="term" value="P:DNA integration"/>
    <property type="evidence" value="ECO:0007669"/>
    <property type="project" value="InterPro"/>
</dbReference>
<dbReference type="Pfam" id="PF14223">
    <property type="entry name" value="Retrotran_gag_2"/>
    <property type="match status" value="1"/>
</dbReference>
<evidence type="ECO:0008006" key="7">
    <source>
        <dbReference type="Google" id="ProtNLM"/>
    </source>
</evidence>
<dbReference type="Pfam" id="PF13976">
    <property type="entry name" value="gag_pre-integrs"/>
    <property type="match status" value="1"/>
</dbReference>
<feature type="region of interest" description="Disordered" evidence="3">
    <location>
        <begin position="621"/>
        <end position="653"/>
    </location>
</feature>
<dbReference type="InterPro" id="IPR001584">
    <property type="entry name" value="Integrase_cat-core"/>
</dbReference>
<keyword evidence="1" id="KW-0645">Protease</keyword>
<dbReference type="InterPro" id="IPR057670">
    <property type="entry name" value="SH3_retrovirus"/>
</dbReference>
<dbReference type="GO" id="GO:0003676">
    <property type="term" value="F:nucleic acid binding"/>
    <property type="evidence" value="ECO:0007669"/>
    <property type="project" value="InterPro"/>
</dbReference>
<dbReference type="SMART" id="SM00343">
    <property type="entry name" value="ZnF_C2HC"/>
    <property type="match status" value="1"/>
</dbReference>
<dbReference type="InterPro" id="IPR043502">
    <property type="entry name" value="DNA/RNA_pol_sf"/>
</dbReference>
<dbReference type="InterPro" id="IPR025724">
    <property type="entry name" value="GAG-pre-integrase_dom"/>
</dbReference>
<dbReference type="Pfam" id="PF22936">
    <property type="entry name" value="Pol_BBD"/>
    <property type="match status" value="1"/>
</dbReference>
<dbReference type="SUPFAM" id="SSF57756">
    <property type="entry name" value="Retrovirus zinc finger-like domains"/>
    <property type="match status" value="1"/>
</dbReference>
<dbReference type="InterPro" id="IPR054722">
    <property type="entry name" value="PolX-like_BBD"/>
</dbReference>
<feature type="compositionally biased region" description="Basic and acidic residues" evidence="3">
    <location>
        <begin position="246"/>
        <end position="257"/>
    </location>
</feature>
<dbReference type="PROSITE" id="PS50994">
    <property type="entry name" value="INTEGRASE"/>
    <property type="match status" value="1"/>
</dbReference>
<dbReference type="Gene3D" id="3.30.420.10">
    <property type="entry name" value="Ribonuclease H-like superfamily/Ribonuclease H"/>
    <property type="match status" value="1"/>
</dbReference>
<proteinExistence type="predicted"/>
<dbReference type="Pfam" id="PF07727">
    <property type="entry name" value="RVT_2"/>
    <property type="match status" value="1"/>
</dbReference>
<dbReference type="PANTHER" id="PTHR11439">
    <property type="entry name" value="GAG-POL-RELATED RETROTRANSPOSON"/>
    <property type="match status" value="1"/>
</dbReference>
<dbReference type="InterPro" id="IPR012337">
    <property type="entry name" value="RNaseH-like_sf"/>
</dbReference>
<feature type="domain" description="CCHC-type" evidence="4">
    <location>
        <begin position="233"/>
        <end position="249"/>
    </location>
</feature>
<dbReference type="EMBL" id="OIVN01001669">
    <property type="protein sequence ID" value="SPC96464.1"/>
    <property type="molecule type" value="Genomic_DNA"/>
</dbReference>
<organism evidence="6">
    <name type="scientific">Fagus sylvatica</name>
    <name type="common">Beechnut</name>
    <dbReference type="NCBI Taxonomy" id="28930"/>
    <lineage>
        <taxon>Eukaryota</taxon>
        <taxon>Viridiplantae</taxon>
        <taxon>Streptophyta</taxon>
        <taxon>Embryophyta</taxon>
        <taxon>Tracheophyta</taxon>
        <taxon>Spermatophyta</taxon>
        <taxon>Magnoliopsida</taxon>
        <taxon>eudicotyledons</taxon>
        <taxon>Gunneridae</taxon>
        <taxon>Pentapetalae</taxon>
        <taxon>rosids</taxon>
        <taxon>fabids</taxon>
        <taxon>Fagales</taxon>
        <taxon>Fagaceae</taxon>
        <taxon>Fagus</taxon>
    </lineage>
</organism>
<evidence type="ECO:0000256" key="3">
    <source>
        <dbReference type="SAM" id="MobiDB-lite"/>
    </source>
</evidence>
<dbReference type="PANTHER" id="PTHR11439:SF491">
    <property type="entry name" value="INTEGRASE CATALYTIC DOMAIN-CONTAINING PROTEIN"/>
    <property type="match status" value="1"/>
</dbReference>
<sequence>MAINASIATVGLVKFDGTGNFGLWQRRVKDLLVQQGLVKALYGKTKKPEKMTDDEWEELDMKAVSTIRLLLADEVMYDVMEENSTAGIWLNLEKRYMSKSLTNKLHLKQKLYGLKMTEGVDLRQHINTFKQIISDMLRIDIKFEDEDKAMMLLTSLPASYEHLVTTLLYGKETLELEEVSGALLDHYQRKHKDSAESSGEGLVVKGYQDRGRKKDKDDKSARGRSKSKSKTVKCFKCQKKGHMKRDCPEWNKGKEESSTSVNVVADSESDGDMLSVSSSTDGLNNSWLLDSACSFHVTPHRNWFDTYRSINCGSVRMGNDATCTIIGMGTIKIKMSDGVVRTLEEVRHIPDMRKNLISLGTLDSKGYSYKSENGIMKVSKGAMVVITGQKISSNVYKLLGNTILGGVAAVAESEDDDTLLWHMRLGHMSERGLIMDTEYRDGDFLKFCEEHGIKRHFTIRKTPQQNGVAERLNRTITETARCLRLNAELPKIFWAEAVDMACYIINRSPRVALDGKVAEEVWIGQEVDYSFMRIFGCSAYVHISGEDRSKLDPKSKKCIFLSFKKGVKGYKLWDPVAQKVVISRDVVFDEKSMTKAFKEEKSQAAESSNNIGRSTVQVELDELESQSDEEPHSNDQEQNSTRSDRPKCNKRPPVRYGFEDLVSYALLTSSEDPSTFQEAIESSEKDKWMEAMVEENESLSKNKTWELTELPKGKKPIGCKWVFKKKEAVSEKEGERFKARLVAKGYSQRHGIDYDEVFSPVVRHTSIRAVLALVADQDLELEQLDVKTAFLHGNLEEEIFMEQPEGFKQPGIENLVCRLKKSLYGLKQSPRQWYKRFDSYMIQIGYTRCEYDCCVYVRILEDGSYIFLLLYVDDMLIAAKSMCEVNRLKSLLHKEFEMKDLGAAKKILGMEIRRDREARKLWLSQKNYIRKVLEKFSMLDAKPVSTPLANHFRLSGSQCPKNEEEIENMSKVPYASAVGCLMYAMVCTRPDLAHAVSTVSRYMAKPGREHWNAVKWIFRYLKGTAEHGILFSRQPGTNSVVGYVDADYAGEVDDRRSTTGYVFTLSGGPICWKSTLQSIVAMSTTEAEYMAVAEAAKEALWLKGLVKELGLNQGGVQMHCDSQSAIYLAKNQVYHARTKHIDVRFHKIRELIVTGDIVLEKVHTSENAADMLTKPVTTAKFKHCLDLVNVSSL</sequence>
<feature type="compositionally biased region" description="Basic and acidic residues" evidence="3">
    <location>
        <begin position="207"/>
        <end position="221"/>
    </location>
</feature>
<feature type="region of interest" description="Disordered" evidence="3">
    <location>
        <begin position="190"/>
        <end position="232"/>
    </location>
</feature>
<evidence type="ECO:0000256" key="1">
    <source>
        <dbReference type="ARBA" id="ARBA00022750"/>
    </source>
</evidence>
<evidence type="ECO:0000259" key="5">
    <source>
        <dbReference type="PROSITE" id="PS50994"/>
    </source>
</evidence>
<dbReference type="PROSITE" id="PS50158">
    <property type="entry name" value="ZF_CCHC"/>
    <property type="match status" value="1"/>
</dbReference>
<evidence type="ECO:0000259" key="4">
    <source>
        <dbReference type="PROSITE" id="PS50158"/>
    </source>
</evidence>
<dbReference type="AlphaFoldDB" id="A0A2N9GBF3"/>
<dbReference type="InterPro" id="IPR036397">
    <property type="entry name" value="RNaseH_sf"/>
</dbReference>
<gene>
    <name evidence="6" type="ORF">FSB_LOCUS24346</name>
</gene>